<dbReference type="InterPro" id="IPR000403">
    <property type="entry name" value="PI3/4_kinase_cat_dom"/>
</dbReference>
<dbReference type="PROSITE" id="PS50290">
    <property type="entry name" value="PI3_4_KINASE_3"/>
    <property type="match status" value="1"/>
</dbReference>
<evidence type="ECO:0000256" key="2">
    <source>
        <dbReference type="ARBA" id="ARBA00022777"/>
    </source>
</evidence>
<dbReference type="Proteomes" id="UP001141327">
    <property type="component" value="Unassembled WGS sequence"/>
</dbReference>
<dbReference type="Pfam" id="PF00454">
    <property type="entry name" value="PI3_PI4_kinase"/>
    <property type="match status" value="1"/>
</dbReference>
<feature type="domain" description="PI3K/PI4K catalytic" evidence="3">
    <location>
        <begin position="1"/>
        <end position="291"/>
    </location>
</feature>
<evidence type="ECO:0000259" key="3">
    <source>
        <dbReference type="PROSITE" id="PS50290"/>
    </source>
</evidence>
<gene>
    <name evidence="4" type="ORF">PAPYR_6274</name>
</gene>
<dbReference type="PANTHER" id="PTHR10048">
    <property type="entry name" value="PHOSPHATIDYLINOSITOL KINASE"/>
    <property type="match status" value="1"/>
</dbReference>
<evidence type="ECO:0000313" key="4">
    <source>
        <dbReference type="EMBL" id="KAJ4458018.1"/>
    </source>
</evidence>
<sequence length="428" mass="46853">MDLGTPNFAVFPSEFGHSLAGQDSRPSLYRPGFESRCPNHIFRFLFLCFRPRARVPARADHFLDCAHEPNPGALTPACHDSQAPTPPRDNPGYCVITYLLGVGDRHRDNILITHTGHFLHIDFGYLLGHDCKLWSAPMYIKPEMIQSPPWVDVGVLQCVCSCGDITACYPHCMTLQPAPARSATPNPFLPCSLGLFLPCSARTGQPGWCEAPVCMGEKGFGEFTDLCERTYLCLRQHANLLLAVLLLMKKRVAAIENGFALRPDTLGNVFLPPLAASLRQQPRQYPPLRRPPIPSIAFSSIRLFPPEKKRPVCVEGPIVFQPPVVGMVDGTPVEATMVDGPPVVEVDGPPVVEVDGTPVEATMVDGPQTRLISGPEARSYFLALSEWGGKTDRGSPPPPNFIQPASVFASLPRPGAQSDTFRVREPSF</sequence>
<dbReference type="PANTHER" id="PTHR10048:SF7">
    <property type="entry name" value="PHOSPHATIDYLINOSITOL 3-KINASE CATALYTIC SUBUNIT TYPE 3"/>
    <property type="match status" value="1"/>
</dbReference>
<name>A0ABQ8UGV8_9EUKA</name>
<dbReference type="InterPro" id="IPR015433">
    <property type="entry name" value="PI3/4_kinase"/>
</dbReference>
<keyword evidence="1" id="KW-0808">Transferase</keyword>
<dbReference type="Gene3D" id="1.10.1070.11">
    <property type="entry name" value="Phosphatidylinositol 3-/4-kinase, catalytic domain"/>
    <property type="match status" value="1"/>
</dbReference>
<organism evidence="4 5">
    <name type="scientific">Paratrimastix pyriformis</name>
    <dbReference type="NCBI Taxonomy" id="342808"/>
    <lineage>
        <taxon>Eukaryota</taxon>
        <taxon>Metamonada</taxon>
        <taxon>Preaxostyla</taxon>
        <taxon>Paratrimastigidae</taxon>
        <taxon>Paratrimastix</taxon>
    </lineage>
</organism>
<reference evidence="4" key="1">
    <citation type="journal article" date="2022" name="bioRxiv">
        <title>Genomics of Preaxostyla Flagellates Illuminates Evolutionary Transitions and the Path Towards Mitochondrial Loss.</title>
        <authorList>
            <person name="Novak L.V.F."/>
            <person name="Treitli S.C."/>
            <person name="Pyrih J."/>
            <person name="Halakuc P."/>
            <person name="Pipaliya S.V."/>
            <person name="Vacek V."/>
            <person name="Brzon O."/>
            <person name="Soukal P."/>
            <person name="Eme L."/>
            <person name="Dacks J.B."/>
            <person name="Karnkowska A."/>
            <person name="Elias M."/>
            <person name="Hampl V."/>
        </authorList>
    </citation>
    <scope>NUCLEOTIDE SEQUENCE</scope>
    <source>
        <strain evidence="4">RCP-MX</strain>
    </source>
</reference>
<comment type="caution">
    <text evidence="4">The sequence shown here is derived from an EMBL/GenBank/DDBJ whole genome shotgun (WGS) entry which is preliminary data.</text>
</comment>
<proteinExistence type="predicted"/>
<keyword evidence="2" id="KW-0418">Kinase</keyword>
<evidence type="ECO:0000256" key="1">
    <source>
        <dbReference type="ARBA" id="ARBA00022679"/>
    </source>
</evidence>
<dbReference type="InterPro" id="IPR036940">
    <property type="entry name" value="PI3/4_kinase_cat_sf"/>
</dbReference>
<dbReference type="EMBL" id="JAPMOS010000035">
    <property type="protein sequence ID" value="KAJ4458018.1"/>
    <property type="molecule type" value="Genomic_DNA"/>
</dbReference>
<dbReference type="SMART" id="SM00146">
    <property type="entry name" value="PI3Kc"/>
    <property type="match status" value="1"/>
</dbReference>
<protein>
    <recommendedName>
        <fullName evidence="3">PI3K/PI4K catalytic domain-containing protein</fullName>
    </recommendedName>
</protein>
<dbReference type="InterPro" id="IPR011009">
    <property type="entry name" value="Kinase-like_dom_sf"/>
</dbReference>
<keyword evidence="5" id="KW-1185">Reference proteome</keyword>
<evidence type="ECO:0000313" key="5">
    <source>
        <dbReference type="Proteomes" id="UP001141327"/>
    </source>
</evidence>
<accession>A0ABQ8UGV8</accession>
<dbReference type="SUPFAM" id="SSF56112">
    <property type="entry name" value="Protein kinase-like (PK-like)"/>
    <property type="match status" value="1"/>
</dbReference>